<dbReference type="EC" id="3.1.26.-" evidence="7"/>
<dbReference type="PANTHER" id="PTHR30001">
    <property type="entry name" value="RIBONUCLEASE"/>
    <property type="match status" value="1"/>
</dbReference>
<accession>A0A841PVX1</accession>
<evidence type="ECO:0000256" key="1">
    <source>
        <dbReference type="ARBA" id="ARBA00001946"/>
    </source>
</evidence>
<gene>
    <name evidence="7" type="ORF">HNQ94_000335</name>
</gene>
<feature type="domain" description="S1 motif" evidence="6">
    <location>
        <begin position="36"/>
        <end position="112"/>
    </location>
</feature>
<proteinExistence type="predicted"/>
<dbReference type="GO" id="GO:0005737">
    <property type="term" value="C:cytoplasm"/>
    <property type="evidence" value="ECO:0007669"/>
    <property type="project" value="TreeGrafter"/>
</dbReference>
<dbReference type="CDD" id="cd04453">
    <property type="entry name" value="S1_RNase_E"/>
    <property type="match status" value="1"/>
</dbReference>
<evidence type="ECO:0000256" key="4">
    <source>
        <dbReference type="ARBA" id="ARBA00022842"/>
    </source>
</evidence>
<keyword evidence="2" id="KW-0479">Metal-binding</keyword>
<dbReference type="RefSeq" id="WP_174494523.1">
    <property type="nucleotide sequence ID" value="NZ_CADDWK010000001.1"/>
</dbReference>
<dbReference type="Gene3D" id="2.40.50.140">
    <property type="entry name" value="Nucleic acid-binding proteins"/>
    <property type="match status" value="1"/>
</dbReference>
<evidence type="ECO:0000259" key="6">
    <source>
        <dbReference type="SMART" id="SM00316"/>
    </source>
</evidence>
<comment type="cofactor">
    <cofactor evidence="1">
        <name>Mg(2+)</name>
        <dbReference type="ChEBI" id="CHEBI:18420"/>
    </cofactor>
</comment>
<name>A0A841PVX1_9BACI</name>
<evidence type="ECO:0000256" key="3">
    <source>
        <dbReference type="ARBA" id="ARBA00022801"/>
    </source>
</evidence>
<dbReference type="InterPro" id="IPR003029">
    <property type="entry name" value="S1_domain"/>
</dbReference>
<evidence type="ECO:0000313" key="7">
    <source>
        <dbReference type="EMBL" id="MBB6451914.1"/>
    </source>
</evidence>
<dbReference type="GO" id="GO:0004540">
    <property type="term" value="F:RNA nuclease activity"/>
    <property type="evidence" value="ECO:0007669"/>
    <property type="project" value="InterPro"/>
</dbReference>
<evidence type="ECO:0000313" key="8">
    <source>
        <dbReference type="Proteomes" id="UP000581688"/>
    </source>
</evidence>
<dbReference type="AlphaFoldDB" id="A0A841PVX1"/>
<dbReference type="NCBIfam" id="TIGR00757">
    <property type="entry name" value="RNaseEG"/>
    <property type="match status" value="1"/>
</dbReference>
<dbReference type="GO" id="GO:0003723">
    <property type="term" value="F:RNA binding"/>
    <property type="evidence" value="ECO:0007669"/>
    <property type="project" value="UniProtKB-KW"/>
</dbReference>
<keyword evidence="8" id="KW-1185">Reference proteome</keyword>
<keyword evidence="4" id="KW-0460">Magnesium</keyword>
<reference evidence="7 8" key="1">
    <citation type="submission" date="2020-08" db="EMBL/GenBank/DDBJ databases">
        <title>Genomic Encyclopedia of Type Strains, Phase IV (KMG-IV): sequencing the most valuable type-strain genomes for metagenomic binning, comparative biology and taxonomic classification.</title>
        <authorList>
            <person name="Goeker M."/>
        </authorList>
    </citation>
    <scope>NUCLEOTIDE SEQUENCE [LARGE SCALE GENOMIC DNA]</scope>
    <source>
        <strain evidence="7 8">DSM 19612</strain>
    </source>
</reference>
<dbReference type="GO" id="GO:0016787">
    <property type="term" value="F:hydrolase activity"/>
    <property type="evidence" value="ECO:0007669"/>
    <property type="project" value="UniProtKB-KW"/>
</dbReference>
<dbReference type="Pfam" id="PF10150">
    <property type="entry name" value="RNase_E_G"/>
    <property type="match status" value="1"/>
</dbReference>
<sequence length="485" mass="56103">MKSIFIQTMTSEKVALLMENNEVKQFAVNRTSQKSQVGNLYIGRIRRIDHGLQSAFVDIGDKKLAFLSKKEIPMSRKNPKEPIEKIIHEGMAMLVQVVKDAYDNKGPKVTANVTIPGHYFIFMPYGNYIAASKKMDGDKRNHLLNLVNTWKQHNEGAIIRTSAIHVEESLLMEEWKRLQQKWEQIEQSSRQLKIPSCLFEDQEVPDRFLRKYALSSMDKIIFDEVKVSERMKDEFPHLANKIRWTDRFSKELPINFSHLIEKITSRVVKLSSGVELIIEKTEAFTTIDINTSSYVGKLNKEQTILHANVEAAKEIAKQLRLRNLAGIILIDFIDMKDEKNKNHVIKEMKKLCSDDPTYCEVHGFTSLGILELTRKREGVDSFSLFCEPIGYQLSPLYYAYELERELLLNRKKDYEAFLVEVDERVFDVFVKTIDIAALKENMKTPIYMEKKTVGQRGFVIKFIGDLKWLHSNDGTSGAIDKRIQL</sequence>
<keyword evidence="3 7" id="KW-0378">Hydrolase</keyword>
<dbReference type="SMART" id="SM00316">
    <property type="entry name" value="S1"/>
    <property type="match status" value="1"/>
</dbReference>
<dbReference type="GO" id="GO:0006364">
    <property type="term" value="P:rRNA processing"/>
    <property type="evidence" value="ECO:0007669"/>
    <property type="project" value="TreeGrafter"/>
</dbReference>
<dbReference type="PANTHER" id="PTHR30001:SF0">
    <property type="entry name" value="RIBONUCLEASE G"/>
    <property type="match status" value="1"/>
</dbReference>
<dbReference type="InterPro" id="IPR004659">
    <property type="entry name" value="RNase_E/G"/>
</dbReference>
<evidence type="ECO:0000256" key="2">
    <source>
        <dbReference type="ARBA" id="ARBA00022723"/>
    </source>
</evidence>
<dbReference type="SUPFAM" id="SSF50249">
    <property type="entry name" value="Nucleic acid-binding proteins"/>
    <property type="match status" value="1"/>
</dbReference>
<dbReference type="Proteomes" id="UP000581688">
    <property type="component" value="Unassembled WGS sequence"/>
</dbReference>
<dbReference type="GO" id="GO:0046872">
    <property type="term" value="F:metal ion binding"/>
    <property type="evidence" value="ECO:0007669"/>
    <property type="project" value="UniProtKB-KW"/>
</dbReference>
<dbReference type="EMBL" id="JACHGH010000001">
    <property type="protein sequence ID" value="MBB6451914.1"/>
    <property type="molecule type" value="Genomic_DNA"/>
</dbReference>
<organism evidence="7 8">
    <name type="scientific">Salirhabdus euzebyi</name>
    <dbReference type="NCBI Taxonomy" id="394506"/>
    <lineage>
        <taxon>Bacteria</taxon>
        <taxon>Bacillati</taxon>
        <taxon>Bacillota</taxon>
        <taxon>Bacilli</taxon>
        <taxon>Bacillales</taxon>
        <taxon>Bacillaceae</taxon>
        <taxon>Salirhabdus</taxon>
    </lineage>
</organism>
<dbReference type="InterPro" id="IPR019307">
    <property type="entry name" value="RNA-bd_AU-1/RNase_E/G"/>
</dbReference>
<keyword evidence="5" id="KW-0694">RNA-binding</keyword>
<evidence type="ECO:0000256" key="5">
    <source>
        <dbReference type="ARBA" id="ARBA00022884"/>
    </source>
</evidence>
<comment type="caution">
    <text evidence="7">The sequence shown here is derived from an EMBL/GenBank/DDBJ whole genome shotgun (WGS) entry which is preliminary data.</text>
</comment>
<dbReference type="InterPro" id="IPR012340">
    <property type="entry name" value="NA-bd_OB-fold"/>
</dbReference>
<protein>
    <submittedName>
        <fullName evidence="7">Ribonuclease G</fullName>
        <ecNumber evidence="7">3.1.26.-</ecNumber>
    </submittedName>
</protein>